<evidence type="ECO:0000313" key="3">
    <source>
        <dbReference type="Proteomes" id="UP001291653"/>
    </source>
</evidence>
<dbReference type="Proteomes" id="UP001291653">
    <property type="component" value="Unassembled WGS sequence"/>
</dbReference>
<dbReference type="RefSeq" id="WP_323450142.1">
    <property type="nucleotide sequence ID" value="NZ_BSBI01000013.1"/>
</dbReference>
<keyword evidence="1" id="KW-0175">Coiled coil</keyword>
<comment type="caution">
    <text evidence="2">The sequence shown here is derived from an EMBL/GenBank/DDBJ whole genome shotgun (WGS) entry which is preliminary data.</text>
</comment>
<accession>A0ABQ5P6E9</accession>
<keyword evidence="3" id="KW-1185">Reference proteome</keyword>
<evidence type="ECO:0000256" key="1">
    <source>
        <dbReference type="SAM" id="Coils"/>
    </source>
</evidence>
<organism evidence="2 3">
    <name type="scientific">Streptomyces yaizuensis</name>
    <dbReference type="NCBI Taxonomy" id="2989713"/>
    <lineage>
        <taxon>Bacteria</taxon>
        <taxon>Bacillati</taxon>
        <taxon>Actinomycetota</taxon>
        <taxon>Actinomycetes</taxon>
        <taxon>Kitasatosporales</taxon>
        <taxon>Streptomycetaceae</taxon>
        <taxon>Streptomyces</taxon>
    </lineage>
</organism>
<name>A0ABQ5P6E9_9ACTN</name>
<proteinExistence type="predicted"/>
<gene>
    <name evidence="2" type="ORF">SYYSPA8_27685</name>
</gene>
<evidence type="ECO:0000313" key="2">
    <source>
        <dbReference type="EMBL" id="GLF98156.1"/>
    </source>
</evidence>
<sequence length="196" mass="21650">MNAIDPAYRIRPSWWSTDTYIHLAALEDGALPCKGLSPQARESPTLPILGLLLSAIWALGQTANLTKANERAMEQLQNAELRARRAAEEARLTVSRLTDRTYDDELAGYERKCEQTDPGWGPPQAHLTRLSFTVRLPGYSGDQVTTMVHIDNEGRLTSSGTGPLTDLDGLDRLDLRAAIATLEQLVERSATHSQQQ</sequence>
<protein>
    <submittedName>
        <fullName evidence="2">Uncharacterized protein</fullName>
    </submittedName>
</protein>
<dbReference type="EMBL" id="BSBI01000013">
    <property type="protein sequence ID" value="GLF98156.1"/>
    <property type="molecule type" value="Genomic_DNA"/>
</dbReference>
<feature type="coiled-coil region" evidence="1">
    <location>
        <begin position="62"/>
        <end position="93"/>
    </location>
</feature>
<reference evidence="2 3" key="1">
    <citation type="submission" date="2022-10" db="EMBL/GenBank/DDBJ databases">
        <title>Draft genome sequence of Streptomyces sp. YSPA8.</title>
        <authorList>
            <person name="Moriuchi R."/>
            <person name="Dohra H."/>
            <person name="Yamamura H."/>
            <person name="Kodani S."/>
        </authorList>
    </citation>
    <scope>NUCLEOTIDE SEQUENCE [LARGE SCALE GENOMIC DNA]</scope>
    <source>
        <strain evidence="2 3">YSPA8</strain>
    </source>
</reference>